<protein>
    <submittedName>
        <fullName evidence="2">Uncharacterized protein</fullName>
    </submittedName>
</protein>
<evidence type="ECO:0000256" key="1">
    <source>
        <dbReference type="SAM" id="MobiDB-lite"/>
    </source>
</evidence>
<keyword evidence="3" id="KW-1185">Reference proteome</keyword>
<sequence length="87" mass="9477">MRMLSNTSGFGHQCGKRPNDRHFVCLRRSSVDFGRLEETGAAGLEANVRARSGRRSPLRRKSKMADGQAGPASQSSVVKINATHGCY</sequence>
<reference evidence="2 3" key="1">
    <citation type="journal article" date="2021" name="Elife">
        <title>Chloroplast acquisition without the gene transfer in kleptoplastic sea slugs, Plakobranchus ocellatus.</title>
        <authorList>
            <person name="Maeda T."/>
            <person name="Takahashi S."/>
            <person name="Yoshida T."/>
            <person name="Shimamura S."/>
            <person name="Takaki Y."/>
            <person name="Nagai Y."/>
            <person name="Toyoda A."/>
            <person name="Suzuki Y."/>
            <person name="Arimoto A."/>
            <person name="Ishii H."/>
            <person name="Satoh N."/>
            <person name="Nishiyama T."/>
            <person name="Hasebe M."/>
            <person name="Maruyama T."/>
            <person name="Minagawa J."/>
            <person name="Obokata J."/>
            <person name="Shigenobu S."/>
        </authorList>
    </citation>
    <scope>NUCLEOTIDE SEQUENCE [LARGE SCALE GENOMIC DNA]</scope>
</reference>
<accession>A0AAV4GAD3</accession>
<feature type="region of interest" description="Disordered" evidence="1">
    <location>
        <begin position="42"/>
        <end position="87"/>
    </location>
</feature>
<gene>
    <name evidence="2" type="ORF">ElyMa_005944400</name>
</gene>
<dbReference type="AlphaFoldDB" id="A0AAV4GAD3"/>
<evidence type="ECO:0000313" key="2">
    <source>
        <dbReference type="EMBL" id="GFR82224.1"/>
    </source>
</evidence>
<feature type="compositionally biased region" description="Basic residues" evidence="1">
    <location>
        <begin position="51"/>
        <end position="62"/>
    </location>
</feature>
<dbReference type="Proteomes" id="UP000762676">
    <property type="component" value="Unassembled WGS sequence"/>
</dbReference>
<proteinExistence type="predicted"/>
<name>A0AAV4GAD3_9GAST</name>
<organism evidence="2 3">
    <name type="scientific">Elysia marginata</name>
    <dbReference type="NCBI Taxonomy" id="1093978"/>
    <lineage>
        <taxon>Eukaryota</taxon>
        <taxon>Metazoa</taxon>
        <taxon>Spiralia</taxon>
        <taxon>Lophotrochozoa</taxon>
        <taxon>Mollusca</taxon>
        <taxon>Gastropoda</taxon>
        <taxon>Heterobranchia</taxon>
        <taxon>Euthyneura</taxon>
        <taxon>Panpulmonata</taxon>
        <taxon>Sacoglossa</taxon>
        <taxon>Placobranchoidea</taxon>
        <taxon>Plakobranchidae</taxon>
        <taxon>Elysia</taxon>
    </lineage>
</organism>
<dbReference type="EMBL" id="BMAT01011935">
    <property type="protein sequence ID" value="GFR82224.1"/>
    <property type="molecule type" value="Genomic_DNA"/>
</dbReference>
<comment type="caution">
    <text evidence="2">The sequence shown here is derived from an EMBL/GenBank/DDBJ whole genome shotgun (WGS) entry which is preliminary data.</text>
</comment>
<evidence type="ECO:0000313" key="3">
    <source>
        <dbReference type="Proteomes" id="UP000762676"/>
    </source>
</evidence>